<dbReference type="GO" id="GO:0004519">
    <property type="term" value="F:endonuclease activity"/>
    <property type="evidence" value="ECO:0007669"/>
    <property type="project" value="UniProtKB-KW"/>
</dbReference>
<sequence length="189" mass="20629">MSAYNFGPTILPGKPPFTVDDLFGFPDDGNRYELCDGSLLVSPPHTVRHQVALKNALFILDDAATHDLAALMQVNFRASDTDCYIPDLVVMPRNAAFSTELMISPHDILLIGEIVGHTTSKQDKGLKPVAHAEAGIPTYWRIEPDEGPTLYVYQLHGDVYGPPTAYQAGTTAKLTAPFPVSFDPAQFLD</sequence>
<dbReference type="RefSeq" id="WP_185108519.1">
    <property type="nucleotide sequence ID" value="NZ_JACHMI010000001.1"/>
</dbReference>
<evidence type="ECO:0000313" key="3">
    <source>
        <dbReference type="Proteomes" id="UP000565579"/>
    </source>
</evidence>
<evidence type="ECO:0000313" key="2">
    <source>
        <dbReference type="EMBL" id="MBB6553993.1"/>
    </source>
</evidence>
<feature type="domain" description="Putative restriction endonuclease" evidence="1">
    <location>
        <begin position="25"/>
        <end position="181"/>
    </location>
</feature>
<dbReference type="Proteomes" id="UP000565579">
    <property type="component" value="Unassembled WGS sequence"/>
</dbReference>
<dbReference type="EMBL" id="JACHMI010000001">
    <property type="protein sequence ID" value="MBB6553993.1"/>
    <property type="molecule type" value="Genomic_DNA"/>
</dbReference>
<accession>A0A7X0U3S1</accession>
<gene>
    <name evidence="2" type="ORF">HD593_008788</name>
</gene>
<dbReference type="SUPFAM" id="SSF52980">
    <property type="entry name" value="Restriction endonuclease-like"/>
    <property type="match status" value="1"/>
</dbReference>
<dbReference type="InterPro" id="IPR011335">
    <property type="entry name" value="Restrct_endonuc-II-like"/>
</dbReference>
<dbReference type="AlphaFoldDB" id="A0A7X0U3S1"/>
<keyword evidence="2" id="KW-0540">Nuclease</keyword>
<dbReference type="Gene3D" id="3.90.1570.10">
    <property type="entry name" value="tt1808, chain A"/>
    <property type="match status" value="1"/>
</dbReference>
<keyword evidence="2" id="KW-0255">Endonuclease</keyword>
<keyword evidence="2" id="KW-0378">Hydrolase</keyword>
<keyword evidence="3" id="KW-1185">Reference proteome</keyword>
<comment type="caution">
    <text evidence="2">The sequence shown here is derived from an EMBL/GenBank/DDBJ whole genome shotgun (WGS) entry which is preliminary data.</text>
</comment>
<proteinExistence type="predicted"/>
<evidence type="ECO:0000259" key="1">
    <source>
        <dbReference type="Pfam" id="PF05685"/>
    </source>
</evidence>
<dbReference type="InterPro" id="IPR012296">
    <property type="entry name" value="Nuclease_put_TT1808"/>
</dbReference>
<name>A0A7X0U3S1_9ACTN</name>
<protein>
    <submittedName>
        <fullName evidence="2">Uma2 family endonuclease</fullName>
    </submittedName>
</protein>
<dbReference type="Pfam" id="PF05685">
    <property type="entry name" value="Uma2"/>
    <property type="match status" value="1"/>
</dbReference>
<dbReference type="InterPro" id="IPR008538">
    <property type="entry name" value="Uma2"/>
</dbReference>
<dbReference type="PANTHER" id="PTHR35400:SF3">
    <property type="entry name" value="SLL1072 PROTEIN"/>
    <property type="match status" value="1"/>
</dbReference>
<reference evidence="2 3" key="1">
    <citation type="submission" date="2020-08" db="EMBL/GenBank/DDBJ databases">
        <title>Sequencing the genomes of 1000 actinobacteria strains.</title>
        <authorList>
            <person name="Klenk H.-P."/>
        </authorList>
    </citation>
    <scope>NUCLEOTIDE SEQUENCE [LARGE SCALE GENOMIC DNA]</scope>
    <source>
        <strain evidence="2 3">DSM 43768</strain>
    </source>
</reference>
<dbReference type="CDD" id="cd06260">
    <property type="entry name" value="DUF820-like"/>
    <property type="match status" value="1"/>
</dbReference>
<dbReference type="PANTHER" id="PTHR35400">
    <property type="entry name" value="SLR1083 PROTEIN"/>
    <property type="match status" value="1"/>
</dbReference>
<organism evidence="2 3">
    <name type="scientific">Nonomuraea rubra</name>
    <dbReference type="NCBI Taxonomy" id="46180"/>
    <lineage>
        <taxon>Bacteria</taxon>
        <taxon>Bacillati</taxon>
        <taxon>Actinomycetota</taxon>
        <taxon>Actinomycetes</taxon>
        <taxon>Streptosporangiales</taxon>
        <taxon>Streptosporangiaceae</taxon>
        <taxon>Nonomuraea</taxon>
    </lineage>
</organism>